<dbReference type="AlphaFoldDB" id="A0A1X0KK84"/>
<dbReference type="RefSeq" id="WP_014379546.1">
    <property type="nucleotide sequence ID" value="NZ_MVIJ01000003.1"/>
</dbReference>
<dbReference type="EMBL" id="MVIJ01000003">
    <property type="protein sequence ID" value="ORB75676.1"/>
    <property type="molecule type" value="Genomic_DNA"/>
</dbReference>
<accession>A0A1X0KK84</accession>
<evidence type="ECO:0000313" key="1">
    <source>
        <dbReference type="EMBL" id="ORB75676.1"/>
    </source>
</evidence>
<keyword evidence="2" id="KW-1185">Reference proteome</keyword>
<proteinExistence type="predicted"/>
<reference evidence="1 2" key="1">
    <citation type="submission" date="2017-02" db="EMBL/GenBank/DDBJ databases">
        <title>The new phylogeny of genus Mycobacterium.</title>
        <authorList>
            <person name="Tortoli E."/>
            <person name="Trovato A."/>
            <person name="Cirillo D.M."/>
        </authorList>
    </citation>
    <scope>NUCLEOTIDE SEQUENCE [LARGE SCALE GENOMIC DNA]</scope>
    <source>
        <strain evidence="1 2">DSM 43992</strain>
    </source>
</reference>
<sequence>MATSGDDVDRMQAAILAAMMDHDTSALSTRDDDLSRISVAALVADDALGRTVSSRDDIRIRGDGVTGVSGGCSKLPA</sequence>
<dbReference type="OrthoDB" id="9871270at2"/>
<dbReference type="STRING" id="1783.BST44_04085"/>
<dbReference type="GeneID" id="77302965"/>
<evidence type="ECO:0000313" key="2">
    <source>
        <dbReference type="Proteomes" id="UP000192601"/>
    </source>
</evidence>
<comment type="caution">
    <text evidence="1">The sequence shown here is derived from an EMBL/GenBank/DDBJ whole genome shotgun (WGS) entry which is preliminary data.</text>
</comment>
<gene>
    <name evidence="1" type="ORF">BST44_04085</name>
</gene>
<organism evidence="1 2">
    <name type="scientific">Mycobacterium scrofulaceum</name>
    <dbReference type="NCBI Taxonomy" id="1783"/>
    <lineage>
        <taxon>Bacteria</taxon>
        <taxon>Bacillati</taxon>
        <taxon>Actinomycetota</taxon>
        <taxon>Actinomycetes</taxon>
        <taxon>Mycobacteriales</taxon>
        <taxon>Mycobacteriaceae</taxon>
        <taxon>Mycobacterium</taxon>
    </lineage>
</organism>
<protein>
    <submittedName>
        <fullName evidence="1">Uncharacterized protein</fullName>
    </submittedName>
</protein>
<name>A0A1X0KK84_MYCSC</name>
<dbReference type="Proteomes" id="UP000192601">
    <property type="component" value="Unassembled WGS sequence"/>
</dbReference>